<dbReference type="EMBL" id="OU503055">
    <property type="protein sequence ID" value="CAI9784222.1"/>
    <property type="molecule type" value="Genomic_DNA"/>
</dbReference>
<reference evidence="2" key="1">
    <citation type="submission" date="2023-05" db="EMBL/GenBank/DDBJ databases">
        <authorList>
            <person name="Huff M."/>
        </authorList>
    </citation>
    <scope>NUCLEOTIDE SEQUENCE</scope>
</reference>
<proteinExistence type="predicted"/>
<evidence type="ECO:0000313" key="2">
    <source>
        <dbReference type="EMBL" id="CAI9784222.1"/>
    </source>
</evidence>
<evidence type="ECO:0000256" key="1">
    <source>
        <dbReference type="SAM" id="MobiDB-lite"/>
    </source>
</evidence>
<dbReference type="AlphaFoldDB" id="A0AAD2AFQ2"/>
<feature type="region of interest" description="Disordered" evidence="1">
    <location>
        <begin position="1"/>
        <end position="20"/>
    </location>
</feature>
<evidence type="ECO:0000313" key="3">
    <source>
        <dbReference type="Proteomes" id="UP000834106"/>
    </source>
</evidence>
<feature type="compositionally biased region" description="Acidic residues" evidence="1">
    <location>
        <begin position="1"/>
        <end position="10"/>
    </location>
</feature>
<name>A0AAD2AFQ2_9LAMI</name>
<protein>
    <submittedName>
        <fullName evidence="2">Uncharacterized protein</fullName>
    </submittedName>
</protein>
<feature type="compositionally biased region" description="Polar residues" evidence="1">
    <location>
        <begin position="45"/>
        <end position="60"/>
    </location>
</feature>
<accession>A0AAD2AFQ2</accession>
<feature type="compositionally biased region" description="Low complexity" evidence="1">
    <location>
        <begin position="61"/>
        <end position="83"/>
    </location>
</feature>
<dbReference type="PANTHER" id="PTHR33312">
    <property type="entry name" value="MEMBRANE-ASSOCIATED KINASE REGULATOR 4-RELATED"/>
    <property type="match status" value="1"/>
</dbReference>
<dbReference type="Proteomes" id="UP000834106">
    <property type="component" value="Chromosome 20"/>
</dbReference>
<sequence>MQDSDPDEFEFGCVTKPGPPNSPADHLFFNGKLLPHVFPLNRPANNFSYSRSTSSKDSLMSSCSNSTDSRSSSCSSARTSTSEASERKILSTRGKVPGKKPVLNPQYNYCSSQRWQFIRPSPVLMHQVQDQDQDQ</sequence>
<feature type="region of interest" description="Disordered" evidence="1">
    <location>
        <begin position="45"/>
        <end position="103"/>
    </location>
</feature>
<keyword evidence="3" id="KW-1185">Reference proteome</keyword>
<organism evidence="2 3">
    <name type="scientific">Fraxinus pennsylvanica</name>
    <dbReference type="NCBI Taxonomy" id="56036"/>
    <lineage>
        <taxon>Eukaryota</taxon>
        <taxon>Viridiplantae</taxon>
        <taxon>Streptophyta</taxon>
        <taxon>Embryophyta</taxon>
        <taxon>Tracheophyta</taxon>
        <taxon>Spermatophyta</taxon>
        <taxon>Magnoliopsida</taxon>
        <taxon>eudicotyledons</taxon>
        <taxon>Gunneridae</taxon>
        <taxon>Pentapetalae</taxon>
        <taxon>asterids</taxon>
        <taxon>lamiids</taxon>
        <taxon>Lamiales</taxon>
        <taxon>Oleaceae</taxon>
        <taxon>Oleeae</taxon>
        <taxon>Fraxinus</taxon>
    </lineage>
</organism>
<gene>
    <name evidence="2" type="ORF">FPE_LOCUS31652</name>
</gene>
<dbReference type="InterPro" id="IPR039620">
    <property type="entry name" value="BKI1/MAKR1/3/4"/>
</dbReference>
<dbReference type="GO" id="GO:0019210">
    <property type="term" value="F:kinase inhibitor activity"/>
    <property type="evidence" value="ECO:0007669"/>
    <property type="project" value="InterPro"/>
</dbReference>
<dbReference type="GO" id="GO:0005886">
    <property type="term" value="C:plasma membrane"/>
    <property type="evidence" value="ECO:0007669"/>
    <property type="project" value="InterPro"/>
</dbReference>
<dbReference type="PANTHER" id="PTHR33312:SF35">
    <property type="entry name" value="TPRXL"/>
    <property type="match status" value="1"/>
</dbReference>